<name>T1KKB8_TETUR</name>
<accession>T1KKB8</accession>
<proteinExistence type="predicted"/>
<dbReference type="HOGENOM" id="CLU_2149050_0_0_1"/>
<evidence type="ECO:0000313" key="2">
    <source>
        <dbReference type="Proteomes" id="UP000015104"/>
    </source>
</evidence>
<dbReference type="EMBL" id="CAEY01000175">
    <property type="status" value="NOT_ANNOTATED_CDS"/>
    <property type="molecule type" value="Genomic_DNA"/>
</dbReference>
<dbReference type="AlphaFoldDB" id="T1KKB8"/>
<dbReference type="Proteomes" id="UP000015104">
    <property type="component" value="Unassembled WGS sequence"/>
</dbReference>
<reference evidence="2" key="1">
    <citation type="submission" date="2011-08" db="EMBL/GenBank/DDBJ databases">
        <authorList>
            <person name="Rombauts S."/>
        </authorList>
    </citation>
    <scope>NUCLEOTIDE SEQUENCE</scope>
    <source>
        <strain evidence="2">London</strain>
    </source>
</reference>
<organism evidence="1 2">
    <name type="scientific">Tetranychus urticae</name>
    <name type="common">Two-spotted spider mite</name>
    <dbReference type="NCBI Taxonomy" id="32264"/>
    <lineage>
        <taxon>Eukaryota</taxon>
        <taxon>Metazoa</taxon>
        <taxon>Ecdysozoa</taxon>
        <taxon>Arthropoda</taxon>
        <taxon>Chelicerata</taxon>
        <taxon>Arachnida</taxon>
        <taxon>Acari</taxon>
        <taxon>Acariformes</taxon>
        <taxon>Trombidiformes</taxon>
        <taxon>Prostigmata</taxon>
        <taxon>Eleutherengona</taxon>
        <taxon>Raphignathae</taxon>
        <taxon>Tetranychoidea</taxon>
        <taxon>Tetranychidae</taxon>
        <taxon>Tetranychus</taxon>
    </lineage>
</organism>
<evidence type="ECO:0000313" key="1">
    <source>
        <dbReference type="EnsemblMetazoa" id="tetur13g03180.1"/>
    </source>
</evidence>
<dbReference type="EnsemblMetazoa" id="tetur13g03180.1">
    <property type="protein sequence ID" value="tetur13g03180.1"/>
    <property type="gene ID" value="tetur13g03180"/>
</dbReference>
<sequence length="112" mass="12283">MITFLLRHLDAAIRFRCLFRSNLTFSCSSMSIGETGGEMIKLGGGWGCDRDIFFRLPFELQFELLIESGSCLIFTCCCIKPTLETIGADAEDRVVKVIGEDVIGIGVLLAIG</sequence>
<keyword evidence="2" id="KW-1185">Reference proteome</keyword>
<reference evidence="1" key="2">
    <citation type="submission" date="2015-06" db="UniProtKB">
        <authorList>
            <consortium name="EnsemblMetazoa"/>
        </authorList>
    </citation>
    <scope>IDENTIFICATION</scope>
</reference>
<protein>
    <submittedName>
        <fullName evidence="1">Uncharacterized protein</fullName>
    </submittedName>
</protein>